<evidence type="ECO:0000256" key="2">
    <source>
        <dbReference type="SAM" id="MobiDB-lite"/>
    </source>
</evidence>
<evidence type="ECO:0000313" key="5">
    <source>
        <dbReference type="Proteomes" id="UP000466578"/>
    </source>
</evidence>
<evidence type="ECO:0000313" key="4">
    <source>
        <dbReference type="EMBL" id="BBY72526.1"/>
    </source>
</evidence>
<dbReference type="PANTHER" id="PTHR43798">
    <property type="entry name" value="MONOACYLGLYCEROL LIPASE"/>
    <property type="match status" value="1"/>
</dbReference>
<dbReference type="InterPro" id="IPR000073">
    <property type="entry name" value="AB_hydrolase_1"/>
</dbReference>
<dbReference type="GO" id="GO:0016787">
    <property type="term" value="F:hydrolase activity"/>
    <property type="evidence" value="ECO:0007669"/>
    <property type="project" value="UniProtKB-KW"/>
</dbReference>
<proteinExistence type="predicted"/>
<dbReference type="Proteomes" id="UP000466578">
    <property type="component" value="Chromosome"/>
</dbReference>
<reference evidence="4 5" key="1">
    <citation type="journal article" date="2019" name="Emerg. Microbes Infect.">
        <title>Comprehensive subspecies identification of 175 nontuberculous mycobacteria species based on 7547 genomic profiles.</title>
        <authorList>
            <person name="Matsumoto Y."/>
            <person name="Kinjo T."/>
            <person name="Motooka D."/>
            <person name="Nabeya D."/>
            <person name="Jung N."/>
            <person name="Uechi K."/>
            <person name="Horii T."/>
            <person name="Iida T."/>
            <person name="Fujita J."/>
            <person name="Nakamura S."/>
        </authorList>
    </citation>
    <scope>NUCLEOTIDE SEQUENCE [LARGE SCALE GENOMIC DNA]</scope>
    <source>
        <strain evidence="4 5">JCM 30622</strain>
    </source>
</reference>
<keyword evidence="1 4" id="KW-0378">Hydrolase</keyword>
<dbReference type="Gene3D" id="3.40.50.1820">
    <property type="entry name" value="alpha/beta hydrolase"/>
    <property type="match status" value="1"/>
</dbReference>
<dbReference type="Pfam" id="PF00561">
    <property type="entry name" value="Abhydrolase_1"/>
    <property type="match status" value="1"/>
</dbReference>
<dbReference type="InterPro" id="IPR050266">
    <property type="entry name" value="AB_hydrolase_sf"/>
</dbReference>
<keyword evidence="5" id="KW-1185">Reference proteome</keyword>
<feature type="compositionally biased region" description="Polar residues" evidence="2">
    <location>
        <begin position="1"/>
        <end position="11"/>
    </location>
</feature>
<evidence type="ECO:0000256" key="1">
    <source>
        <dbReference type="ARBA" id="ARBA00022801"/>
    </source>
</evidence>
<dbReference type="PRINTS" id="PR00111">
    <property type="entry name" value="ABHYDROLASE"/>
</dbReference>
<feature type="domain" description="AB hydrolase-1" evidence="3">
    <location>
        <begin position="89"/>
        <end position="320"/>
    </location>
</feature>
<name>A0ABN6AUX2_9MYCO</name>
<dbReference type="InterPro" id="IPR029058">
    <property type="entry name" value="AB_hydrolase_fold"/>
</dbReference>
<dbReference type="SUPFAM" id="SSF53474">
    <property type="entry name" value="alpha/beta-Hydrolases"/>
    <property type="match status" value="1"/>
</dbReference>
<gene>
    <name evidence="4" type="primary">mhpC_2</name>
    <name evidence="4" type="ORF">MPRI_47130</name>
</gene>
<evidence type="ECO:0000259" key="3">
    <source>
        <dbReference type="Pfam" id="PF00561"/>
    </source>
</evidence>
<dbReference type="EMBL" id="AP022597">
    <property type="protein sequence ID" value="BBY72526.1"/>
    <property type="molecule type" value="Genomic_DNA"/>
</dbReference>
<sequence length="333" mass="37180">MNQEAPQQRPSRTGIPAVHGGEHVNQSQATEKKTDADGVTRLDTENYRSLWMYLKELEFRQGFVDVPVNGAVVRTRYVEAGSPDKPHAILLHGTGGHWETFAPNLAALSEHFHCVAIDMVGNGFSDKPDYDYEIAVYVEHVLGVMDHFGMTSANFVAMSLGAFVASAVTVGHPDRVDKVILMSPAGREASASNMARIRAERTKAVNEPTWESLHAVFAHLIADESNRLPDLIGLRQAVYRREDTRNTIDRLLILQDEKVRNRNLIPDDKWRSITAPVMIVASGKDHGVYQDTARTIADLIPNSEVFEMATVRHWPHFEDPESFNAAAVEFLTR</sequence>
<protein>
    <submittedName>
        <fullName evidence="4">2-hydroxy-6-ketonona-2,4-dienedioic acid hydrolase</fullName>
    </submittedName>
</protein>
<feature type="region of interest" description="Disordered" evidence="2">
    <location>
        <begin position="1"/>
        <end position="34"/>
    </location>
</feature>
<organism evidence="4 5">
    <name type="scientific">Mycobacterium paraintracellulare</name>
    <dbReference type="NCBI Taxonomy" id="1138383"/>
    <lineage>
        <taxon>Bacteria</taxon>
        <taxon>Bacillati</taxon>
        <taxon>Actinomycetota</taxon>
        <taxon>Actinomycetes</taxon>
        <taxon>Mycobacteriales</taxon>
        <taxon>Mycobacteriaceae</taxon>
        <taxon>Mycobacterium</taxon>
        <taxon>Mycobacterium avium complex (MAC)</taxon>
    </lineage>
</organism>
<accession>A0ABN6AUX2</accession>
<dbReference type="PANTHER" id="PTHR43798:SF31">
    <property type="entry name" value="AB HYDROLASE SUPERFAMILY PROTEIN YCLE"/>
    <property type="match status" value="1"/>
</dbReference>